<organism evidence="6 7">
    <name type="scientific">Kineococcus rhizosphaerae</name>
    <dbReference type="NCBI Taxonomy" id="559628"/>
    <lineage>
        <taxon>Bacteria</taxon>
        <taxon>Bacillati</taxon>
        <taxon>Actinomycetota</taxon>
        <taxon>Actinomycetes</taxon>
        <taxon>Kineosporiales</taxon>
        <taxon>Kineosporiaceae</taxon>
        <taxon>Kineococcus</taxon>
    </lineage>
</organism>
<gene>
    <name evidence="6" type="ORF">CLV37_103127</name>
</gene>
<reference evidence="6 7" key="1">
    <citation type="submission" date="2018-03" db="EMBL/GenBank/DDBJ databases">
        <title>Genomic Encyclopedia of Archaeal and Bacterial Type Strains, Phase II (KMG-II): from individual species to whole genera.</title>
        <authorList>
            <person name="Goeker M."/>
        </authorList>
    </citation>
    <scope>NUCLEOTIDE SEQUENCE [LARGE SCALE GENOMIC DNA]</scope>
    <source>
        <strain evidence="6 7">DSM 19711</strain>
    </source>
</reference>
<accession>A0A2T0R6A4</accession>
<dbReference type="InterPro" id="IPR009057">
    <property type="entry name" value="Homeodomain-like_sf"/>
</dbReference>
<dbReference type="Gene3D" id="1.10.357.10">
    <property type="entry name" value="Tetracycline Repressor, domain 2"/>
    <property type="match status" value="1"/>
</dbReference>
<comment type="caution">
    <text evidence="6">The sequence shown here is derived from an EMBL/GenBank/DDBJ whole genome shotgun (WGS) entry which is preliminary data.</text>
</comment>
<dbReference type="RefSeq" id="WP_170127114.1">
    <property type="nucleotide sequence ID" value="NZ_PVZF01000003.1"/>
</dbReference>
<dbReference type="EMBL" id="PVZF01000003">
    <property type="protein sequence ID" value="PRY16696.1"/>
    <property type="molecule type" value="Genomic_DNA"/>
</dbReference>
<feature type="DNA-binding region" description="H-T-H motif" evidence="4">
    <location>
        <begin position="29"/>
        <end position="48"/>
    </location>
</feature>
<evidence type="ECO:0000256" key="3">
    <source>
        <dbReference type="ARBA" id="ARBA00023163"/>
    </source>
</evidence>
<protein>
    <submittedName>
        <fullName evidence="6">TetR family transcriptional regulator</fullName>
    </submittedName>
</protein>
<evidence type="ECO:0000259" key="5">
    <source>
        <dbReference type="PROSITE" id="PS50977"/>
    </source>
</evidence>
<dbReference type="PANTHER" id="PTHR30055:SF238">
    <property type="entry name" value="MYCOFACTOCIN BIOSYNTHESIS TRANSCRIPTIONAL REGULATOR MFTR-RELATED"/>
    <property type="match status" value="1"/>
</dbReference>
<dbReference type="PRINTS" id="PR00455">
    <property type="entry name" value="HTHTETR"/>
</dbReference>
<dbReference type="GO" id="GO:0000976">
    <property type="term" value="F:transcription cis-regulatory region binding"/>
    <property type="evidence" value="ECO:0007669"/>
    <property type="project" value="TreeGrafter"/>
</dbReference>
<evidence type="ECO:0000256" key="4">
    <source>
        <dbReference type="PROSITE-ProRule" id="PRU00335"/>
    </source>
</evidence>
<evidence type="ECO:0000256" key="2">
    <source>
        <dbReference type="ARBA" id="ARBA00023125"/>
    </source>
</evidence>
<dbReference type="AlphaFoldDB" id="A0A2T0R6A4"/>
<evidence type="ECO:0000313" key="6">
    <source>
        <dbReference type="EMBL" id="PRY16696.1"/>
    </source>
</evidence>
<dbReference type="InterPro" id="IPR050109">
    <property type="entry name" value="HTH-type_TetR-like_transc_reg"/>
</dbReference>
<evidence type="ECO:0000256" key="1">
    <source>
        <dbReference type="ARBA" id="ARBA00023015"/>
    </source>
</evidence>
<dbReference type="Pfam" id="PF00440">
    <property type="entry name" value="TetR_N"/>
    <property type="match status" value="1"/>
</dbReference>
<proteinExistence type="predicted"/>
<dbReference type="InterPro" id="IPR001647">
    <property type="entry name" value="HTH_TetR"/>
</dbReference>
<dbReference type="GO" id="GO:0003700">
    <property type="term" value="F:DNA-binding transcription factor activity"/>
    <property type="evidence" value="ECO:0007669"/>
    <property type="project" value="TreeGrafter"/>
</dbReference>
<dbReference type="Proteomes" id="UP000238083">
    <property type="component" value="Unassembled WGS sequence"/>
</dbReference>
<dbReference type="SUPFAM" id="SSF46689">
    <property type="entry name" value="Homeodomain-like"/>
    <property type="match status" value="1"/>
</dbReference>
<keyword evidence="3" id="KW-0804">Transcription</keyword>
<feature type="domain" description="HTH tetR-type" evidence="5">
    <location>
        <begin position="6"/>
        <end position="66"/>
    </location>
</feature>
<dbReference type="PROSITE" id="PS50977">
    <property type="entry name" value="HTH_TETR_2"/>
    <property type="match status" value="1"/>
</dbReference>
<dbReference type="PANTHER" id="PTHR30055">
    <property type="entry name" value="HTH-TYPE TRANSCRIPTIONAL REGULATOR RUTR"/>
    <property type="match status" value="1"/>
</dbReference>
<sequence>MARWEPDARGRLLRTAVDLFAEQGYEATTTAQIAQRAGLTRTTLFRLFPDKREILFQGQDDLITVGVDAVHRTPADAPAIAAAAAAVAAIADAHVADRAGSRRITGLIAASPELRERAAFKRSSITEALQAALRERTGSHRLAGLLTDVAVRSYYDGFDVWISTDDDRSFSAVVLDELADGEAALRRLAGELTGPVPGRGARSRA</sequence>
<keyword evidence="1" id="KW-0805">Transcription regulation</keyword>
<evidence type="ECO:0000313" key="7">
    <source>
        <dbReference type="Proteomes" id="UP000238083"/>
    </source>
</evidence>
<keyword evidence="2 4" id="KW-0238">DNA-binding</keyword>
<name>A0A2T0R6A4_9ACTN</name>
<keyword evidence="7" id="KW-1185">Reference proteome</keyword>